<name>A0A699L6I8_TANCI</name>
<keyword evidence="1" id="KW-0106">Calcium</keyword>
<gene>
    <name evidence="3" type="ORF">Tci_695368</name>
</gene>
<dbReference type="GO" id="GO:0005509">
    <property type="term" value="F:calcium ion binding"/>
    <property type="evidence" value="ECO:0007669"/>
    <property type="project" value="InterPro"/>
</dbReference>
<proteinExistence type="predicted"/>
<dbReference type="InterPro" id="IPR002048">
    <property type="entry name" value="EF_hand_dom"/>
</dbReference>
<dbReference type="EMBL" id="BKCJ010581592">
    <property type="protein sequence ID" value="GFB23397.1"/>
    <property type="molecule type" value="Genomic_DNA"/>
</dbReference>
<feature type="domain" description="EF-hand" evidence="2">
    <location>
        <begin position="219"/>
        <end position="254"/>
    </location>
</feature>
<dbReference type="AlphaFoldDB" id="A0A699L6I8"/>
<evidence type="ECO:0000259" key="2">
    <source>
        <dbReference type="PROSITE" id="PS50222"/>
    </source>
</evidence>
<reference evidence="3" key="1">
    <citation type="journal article" date="2019" name="Sci. Rep.">
        <title>Draft genome of Tanacetum cinerariifolium, the natural source of mosquito coil.</title>
        <authorList>
            <person name="Yamashiro T."/>
            <person name="Shiraishi A."/>
            <person name="Satake H."/>
            <person name="Nakayama K."/>
        </authorList>
    </citation>
    <scope>NUCLEOTIDE SEQUENCE</scope>
</reference>
<accession>A0A699L6I8</accession>
<evidence type="ECO:0000313" key="3">
    <source>
        <dbReference type="EMBL" id="GFB23397.1"/>
    </source>
</evidence>
<protein>
    <submittedName>
        <fullName evidence="3">Sodium/calcium exchanger NCL1-like</fullName>
    </submittedName>
</protein>
<dbReference type="InterPro" id="IPR011992">
    <property type="entry name" value="EF-hand-dom_pair"/>
</dbReference>
<comment type="caution">
    <text evidence="3">The sequence shown here is derived from an EMBL/GenBank/DDBJ whole genome shotgun (WGS) entry which is preliminary data.</text>
</comment>
<dbReference type="Gene3D" id="1.10.238.10">
    <property type="entry name" value="EF-hand"/>
    <property type="match status" value="2"/>
</dbReference>
<evidence type="ECO:0000256" key="1">
    <source>
        <dbReference type="ARBA" id="ARBA00022837"/>
    </source>
</evidence>
<dbReference type="InterPro" id="IPR018247">
    <property type="entry name" value="EF_Hand_1_Ca_BS"/>
</dbReference>
<sequence length="300" mass="35034">MLLSLIPFAFVGLVSFMNTLAMTLCALILSGMSLLLYFGYQVWNPWIQARSLAYLKQENLRARFFYHVMRLADVDHLYDEQGNPNVACFKNIFDGANLNKEDKSLSDDKLENLIVEVFGLENDNISKEYAKAEILMNFDKNNDGSISWKEFEQGCTNWLEKWNNEANSSGSANKSIWNKFKEIAINNQRSKLSITEQIMPRILKQILKMQELVKEDGEPDREKIEGLFSQYDKDNNDIIHRDELQQFIKDLHFGIRLDRDRVLDELVNEFDDDKNHLVEKKDIVNGLRKRKIMIKALKIQ</sequence>
<dbReference type="SMART" id="SM00054">
    <property type="entry name" value="EFh"/>
    <property type="match status" value="3"/>
</dbReference>
<dbReference type="SUPFAM" id="SSF47473">
    <property type="entry name" value="EF-hand"/>
    <property type="match status" value="1"/>
</dbReference>
<feature type="domain" description="EF-hand" evidence="2">
    <location>
        <begin position="133"/>
        <end position="161"/>
    </location>
</feature>
<organism evidence="3">
    <name type="scientific">Tanacetum cinerariifolium</name>
    <name type="common">Dalmatian daisy</name>
    <name type="synonym">Chrysanthemum cinerariifolium</name>
    <dbReference type="NCBI Taxonomy" id="118510"/>
    <lineage>
        <taxon>Eukaryota</taxon>
        <taxon>Viridiplantae</taxon>
        <taxon>Streptophyta</taxon>
        <taxon>Embryophyta</taxon>
        <taxon>Tracheophyta</taxon>
        <taxon>Spermatophyta</taxon>
        <taxon>Magnoliopsida</taxon>
        <taxon>eudicotyledons</taxon>
        <taxon>Gunneridae</taxon>
        <taxon>Pentapetalae</taxon>
        <taxon>asterids</taxon>
        <taxon>campanulids</taxon>
        <taxon>Asterales</taxon>
        <taxon>Asteraceae</taxon>
        <taxon>Asteroideae</taxon>
        <taxon>Anthemideae</taxon>
        <taxon>Anthemidinae</taxon>
        <taxon>Tanacetum</taxon>
    </lineage>
</organism>
<dbReference type="PROSITE" id="PS00018">
    <property type="entry name" value="EF_HAND_1"/>
    <property type="match status" value="2"/>
</dbReference>
<dbReference type="PROSITE" id="PS50222">
    <property type="entry name" value="EF_HAND_2"/>
    <property type="match status" value="2"/>
</dbReference>